<feature type="transmembrane region" description="Helical" evidence="6">
    <location>
        <begin position="122"/>
        <end position="140"/>
    </location>
</feature>
<dbReference type="InterPro" id="IPR043428">
    <property type="entry name" value="LivM-like"/>
</dbReference>
<feature type="transmembrane region" description="Helical" evidence="6">
    <location>
        <begin position="61"/>
        <end position="83"/>
    </location>
</feature>
<keyword evidence="8" id="KW-1185">Reference proteome</keyword>
<dbReference type="InterPro" id="IPR001851">
    <property type="entry name" value="ABC_transp_permease"/>
</dbReference>
<feature type="transmembrane region" description="Helical" evidence="6">
    <location>
        <begin position="173"/>
        <end position="192"/>
    </location>
</feature>
<dbReference type="Proteomes" id="UP001595528">
    <property type="component" value="Unassembled WGS sequence"/>
</dbReference>
<dbReference type="CDD" id="cd06581">
    <property type="entry name" value="TM_PBP1_LivM_like"/>
    <property type="match status" value="1"/>
</dbReference>
<evidence type="ECO:0000256" key="3">
    <source>
        <dbReference type="ARBA" id="ARBA00022692"/>
    </source>
</evidence>
<protein>
    <submittedName>
        <fullName evidence="7">Branched-chain amino acid ABC transporter permease</fullName>
    </submittedName>
</protein>
<dbReference type="Pfam" id="PF02653">
    <property type="entry name" value="BPD_transp_2"/>
    <property type="match status" value="1"/>
</dbReference>
<keyword evidence="2" id="KW-1003">Cell membrane</keyword>
<gene>
    <name evidence="7" type="ORF">ACFOGJ_01950</name>
</gene>
<keyword evidence="5 6" id="KW-0472">Membrane</keyword>
<dbReference type="PANTHER" id="PTHR30482">
    <property type="entry name" value="HIGH-AFFINITY BRANCHED-CHAIN AMINO ACID TRANSPORT SYSTEM PERMEASE"/>
    <property type="match status" value="1"/>
</dbReference>
<proteinExistence type="predicted"/>
<comment type="subcellular location">
    <subcellularLocation>
        <location evidence="1">Cell membrane</location>
        <topology evidence="1">Multi-pass membrane protein</topology>
    </subcellularLocation>
</comment>
<dbReference type="RefSeq" id="WP_379897719.1">
    <property type="nucleotide sequence ID" value="NZ_JBHRTR010000005.1"/>
</dbReference>
<keyword evidence="4 6" id="KW-1133">Transmembrane helix</keyword>
<accession>A0ABV7KV17</accession>
<dbReference type="PANTHER" id="PTHR30482:SF10">
    <property type="entry name" value="HIGH-AFFINITY BRANCHED-CHAIN AMINO ACID TRANSPORT PROTEIN BRAE"/>
    <property type="match status" value="1"/>
</dbReference>
<organism evidence="7 8">
    <name type="scientific">Marinibaculum pumilum</name>
    <dbReference type="NCBI Taxonomy" id="1766165"/>
    <lineage>
        <taxon>Bacteria</taxon>
        <taxon>Pseudomonadati</taxon>
        <taxon>Pseudomonadota</taxon>
        <taxon>Alphaproteobacteria</taxon>
        <taxon>Rhodospirillales</taxon>
        <taxon>Rhodospirillaceae</taxon>
        <taxon>Marinibaculum</taxon>
    </lineage>
</organism>
<reference evidence="8" key="1">
    <citation type="journal article" date="2019" name="Int. J. Syst. Evol. Microbiol.">
        <title>The Global Catalogue of Microorganisms (GCM) 10K type strain sequencing project: providing services to taxonomists for standard genome sequencing and annotation.</title>
        <authorList>
            <consortium name="The Broad Institute Genomics Platform"/>
            <consortium name="The Broad Institute Genome Sequencing Center for Infectious Disease"/>
            <person name="Wu L."/>
            <person name="Ma J."/>
        </authorList>
    </citation>
    <scope>NUCLEOTIDE SEQUENCE [LARGE SCALE GENOMIC DNA]</scope>
    <source>
        <strain evidence="8">KCTC 42964</strain>
    </source>
</reference>
<feature type="transmembrane region" description="Helical" evidence="6">
    <location>
        <begin position="296"/>
        <end position="318"/>
    </location>
</feature>
<dbReference type="EMBL" id="JBHRTR010000005">
    <property type="protein sequence ID" value="MFC3225975.1"/>
    <property type="molecule type" value="Genomic_DNA"/>
</dbReference>
<feature type="transmembrane region" description="Helical" evidence="6">
    <location>
        <begin position="222"/>
        <end position="243"/>
    </location>
</feature>
<evidence type="ECO:0000256" key="1">
    <source>
        <dbReference type="ARBA" id="ARBA00004651"/>
    </source>
</evidence>
<feature type="transmembrane region" description="Helical" evidence="6">
    <location>
        <begin position="95"/>
        <end position="116"/>
    </location>
</feature>
<evidence type="ECO:0000256" key="4">
    <source>
        <dbReference type="ARBA" id="ARBA00022989"/>
    </source>
</evidence>
<comment type="caution">
    <text evidence="7">The sequence shown here is derived from an EMBL/GenBank/DDBJ whole genome shotgun (WGS) entry which is preliminary data.</text>
</comment>
<evidence type="ECO:0000313" key="7">
    <source>
        <dbReference type="EMBL" id="MFC3225975.1"/>
    </source>
</evidence>
<sequence>MTGAGFRMPSWMPLEGRELAAMAAGLLLLVLLPLVVTDSYTRHLIILVFIYAIVASSWDLSLGYAGIFNFGHLALFAIGLYTYGLATKFGDINGWAAIPLSGITAMIAAAIVTVPILRLKGIYIILVTFAFSQLVLQLVVSQSDWTGGTLGMTGVSSLKLPGHNFIRDGKIGYYYTALVLLAANILFLRVFVRSALGLSVVALRDNEEYAVSRGISLARQRLLTMVASAMFTGMAGGLYGAYVRNASIEAFGVGLLTLILSMVLLGGTATIYGSLLAGFVLVFLDEVMIDLGAWRPITIALLIILVMLVYPGGLYGGIRALAVRLARRNGP</sequence>
<evidence type="ECO:0000256" key="5">
    <source>
        <dbReference type="ARBA" id="ARBA00023136"/>
    </source>
</evidence>
<feature type="transmembrane region" description="Helical" evidence="6">
    <location>
        <begin position="255"/>
        <end position="284"/>
    </location>
</feature>
<evidence type="ECO:0000313" key="8">
    <source>
        <dbReference type="Proteomes" id="UP001595528"/>
    </source>
</evidence>
<keyword evidence="3 6" id="KW-0812">Transmembrane</keyword>
<name>A0ABV7KV17_9PROT</name>
<evidence type="ECO:0000256" key="6">
    <source>
        <dbReference type="SAM" id="Phobius"/>
    </source>
</evidence>
<evidence type="ECO:0000256" key="2">
    <source>
        <dbReference type="ARBA" id="ARBA00022475"/>
    </source>
</evidence>